<dbReference type="Proteomes" id="UP001164929">
    <property type="component" value="Chromosome 16"/>
</dbReference>
<accession>A0AAD6PUR3</accession>
<reference evidence="2 3" key="1">
    <citation type="journal article" date="2023" name="Mol. Ecol. Resour.">
        <title>Chromosome-level genome assembly of a triploid poplar Populus alba 'Berolinensis'.</title>
        <authorList>
            <person name="Chen S."/>
            <person name="Yu Y."/>
            <person name="Wang X."/>
            <person name="Wang S."/>
            <person name="Zhang T."/>
            <person name="Zhou Y."/>
            <person name="He R."/>
            <person name="Meng N."/>
            <person name="Wang Y."/>
            <person name="Liu W."/>
            <person name="Liu Z."/>
            <person name="Liu J."/>
            <person name="Guo Q."/>
            <person name="Huang H."/>
            <person name="Sederoff R.R."/>
            <person name="Wang G."/>
            <person name="Qu G."/>
            <person name="Chen S."/>
        </authorList>
    </citation>
    <scope>NUCLEOTIDE SEQUENCE [LARGE SCALE GENOMIC DNA]</scope>
    <source>
        <strain evidence="2">SC-2020</strain>
    </source>
</reference>
<proteinExistence type="predicted"/>
<keyword evidence="3" id="KW-1185">Reference proteome</keyword>
<keyword evidence="1" id="KW-0732">Signal</keyword>
<name>A0AAD6PUR3_9ROSI</name>
<sequence length="87" mass="9928">MPSSPFVWLLACFSHTFSTKSNLALCQIDTNSPGYYPDWCHQYLKPQFHSSRIHGSNSVEDDEAIDEVLHVRNSMIDMCIKCGFLES</sequence>
<dbReference type="EMBL" id="JAQIZT010000016">
    <property type="protein sequence ID" value="KAJ6968542.1"/>
    <property type="molecule type" value="Genomic_DNA"/>
</dbReference>
<evidence type="ECO:0000313" key="3">
    <source>
        <dbReference type="Proteomes" id="UP001164929"/>
    </source>
</evidence>
<feature type="chain" id="PRO_5042124549" description="Secreted protein" evidence="1">
    <location>
        <begin position="19"/>
        <end position="87"/>
    </location>
</feature>
<organism evidence="2 3">
    <name type="scientific">Populus alba x Populus x berolinensis</name>
    <dbReference type="NCBI Taxonomy" id="444605"/>
    <lineage>
        <taxon>Eukaryota</taxon>
        <taxon>Viridiplantae</taxon>
        <taxon>Streptophyta</taxon>
        <taxon>Embryophyta</taxon>
        <taxon>Tracheophyta</taxon>
        <taxon>Spermatophyta</taxon>
        <taxon>Magnoliopsida</taxon>
        <taxon>eudicotyledons</taxon>
        <taxon>Gunneridae</taxon>
        <taxon>Pentapetalae</taxon>
        <taxon>rosids</taxon>
        <taxon>fabids</taxon>
        <taxon>Malpighiales</taxon>
        <taxon>Salicaceae</taxon>
        <taxon>Saliceae</taxon>
        <taxon>Populus</taxon>
    </lineage>
</organism>
<comment type="caution">
    <text evidence="2">The sequence shown here is derived from an EMBL/GenBank/DDBJ whole genome shotgun (WGS) entry which is preliminary data.</text>
</comment>
<feature type="signal peptide" evidence="1">
    <location>
        <begin position="1"/>
        <end position="18"/>
    </location>
</feature>
<protein>
    <recommendedName>
        <fullName evidence="4">Secreted protein</fullName>
    </recommendedName>
</protein>
<gene>
    <name evidence="2" type="ORF">NC653_036506</name>
</gene>
<evidence type="ECO:0000256" key="1">
    <source>
        <dbReference type="SAM" id="SignalP"/>
    </source>
</evidence>
<dbReference type="AlphaFoldDB" id="A0AAD6PUR3"/>
<evidence type="ECO:0000313" key="2">
    <source>
        <dbReference type="EMBL" id="KAJ6968542.1"/>
    </source>
</evidence>
<evidence type="ECO:0008006" key="4">
    <source>
        <dbReference type="Google" id="ProtNLM"/>
    </source>
</evidence>